<dbReference type="EMBL" id="WOEY01000041">
    <property type="protein sequence ID" value="NPT41770.1"/>
    <property type="molecule type" value="Genomic_DNA"/>
</dbReference>
<dbReference type="PROSITE" id="PS51900">
    <property type="entry name" value="CB"/>
    <property type="match status" value="1"/>
</dbReference>
<dbReference type="Pfam" id="PF02899">
    <property type="entry name" value="Phage_int_SAM_1"/>
    <property type="match status" value="1"/>
</dbReference>
<dbReference type="SUPFAM" id="SSF56349">
    <property type="entry name" value="DNA breaking-rejoining enzymes"/>
    <property type="match status" value="1"/>
</dbReference>
<gene>
    <name evidence="8" type="ORF">GNZ12_10655</name>
</gene>
<dbReference type="InterPro" id="IPR002104">
    <property type="entry name" value="Integrase_catalytic"/>
</dbReference>
<dbReference type="InterPro" id="IPR010998">
    <property type="entry name" value="Integrase_recombinase_N"/>
</dbReference>
<comment type="similarity">
    <text evidence="1">Belongs to the 'phage' integrase family.</text>
</comment>
<evidence type="ECO:0000256" key="2">
    <source>
        <dbReference type="ARBA" id="ARBA00022908"/>
    </source>
</evidence>
<dbReference type="InterPro" id="IPR011010">
    <property type="entry name" value="DNA_brk_join_enz"/>
</dbReference>
<sequence length="413" mass="46658">MLEQIFPKGHQSYLQSPAGSLLEDFARWLVDEGYMGRTLRGHLFHLKRTLECAGNATAESKFSAADLAALFAVPSVEPQAVKPYRHTQHRFETFLLTRGQLLPTSRNERFAMLLDAYRDLLVDQRGMSASTVSNHMRTVTAFLNNAVYPGTPLAELSMPTVDRFVADSGERMSRQSLQQVVAHLRSFLLFLYNHGYIHERIGTIDTPRTYRDELPPRALPWRDVLALLHSIDQSSMVGCRDHTILYLMAHYGLRPAEIAALQLDSIDWAQRTLRVLQRKTSSELLLPLSVHTTRVLKHYLNFGRPVTCGRTDLFLRSHRPATALCPTAINEIYKKCMRASGLALQGSTAYSLRHAFAMRLLNRGVGLKVIGDLMGHRSLESTCVYLRLQTEVLREVGLPLRPAIVNSPTRRLS</sequence>
<dbReference type="Pfam" id="PF00589">
    <property type="entry name" value="Phage_integrase"/>
    <property type="match status" value="1"/>
</dbReference>
<feature type="domain" description="Core-binding (CB)" evidence="7">
    <location>
        <begin position="108"/>
        <end position="192"/>
    </location>
</feature>
<name>A0ABX2BNW7_9BURK</name>
<evidence type="ECO:0000256" key="5">
    <source>
        <dbReference type="PROSITE-ProRule" id="PRU01248"/>
    </source>
</evidence>
<evidence type="ECO:0000313" key="8">
    <source>
        <dbReference type="EMBL" id="NPT41770.1"/>
    </source>
</evidence>
<reference evidence="8 9" key="1">
    <citation type="submission" date="2019-11" db="EMBL/GenBank/DDBJ databases">
        <title>Metabolism of dissolved organic matter in forest soils.</title>
        <authorList>
            <person name="Cyle K.T."/>
            <person name="Wilhelm R.C."/>
            <person name="Martinez C.E."/>
        </authorList>
    </citation>
    <scope>NUCLEOTIDE SEQUENCE [LARGE SCALE GENOMIC DNA]</scope>
    <source>
        <strain evidence="8 9">1N</strain>
    </source>
</reference>
<evidence type="ECO:0000256" key="1">
    <source>
        <dbReference type="ARBA" id="ARBA00008857"/>
    </source>
</evidence>
<keyword evidence="2" id="KW-0229">DNA integration</keyword>
<evidence type="ECO:0000313" key="9">
    <source>
        <dbReference type="Proteomes" id="UP000652198"/>
    </source>
</evidence>
<evidence type="ECO:0000259" key="7">
    <source>
        <dbReference type="PROSITE" id="PS51900"/>
    </source>
</evidence>
<evidence type="ECO:0000256" key="4">
    <source>
        <dbReference type="ARBA" id="ARBA00023172"/>
    </source>
</evidence>
<dbReference type="Gene3D" id="1.10.150.130">
    <property type="match status" value="1"/>
</dbReference>
<dbReference type="Proteomes" id="UP000652198">
    <property type="component" value="Unassembled WGS sequence"/>
</dbReference>
<organism evidence="8 9">
    <name type="scientific">Paraburkholderia solitsugae</name>
    <dbReference type="NCBI Taxonomy" id="2675748"/>
    <lineage>
        <taxon>Bacteria</taxon>
        <taxon>Pseudomonadati</taxon>
        <taxon>Pseudomonadota</taxon>
        <taxon>Betaproteobacteria</taxon>
        <taxon>Burkholderiales</taxon>
        <taxon>Burkholderiaceae</taxon>
        <taxon>Paraburkholderia</taxon>
    </lineage>
</organism>
<dbReference type="RefSeq" id="WP_172310317.1">
    <property type="nucleotide sequence ID" value="NZ_WOEY01000041.1"/>
</dbReference>
<evidence type="ECO:0000259" key="6">
    <source>
        <dbReference type="PROSITE" id="PS51898"/>
    </source>
</evidence>
<dbReference type="InterPro" id="IPR044068">
    <property type="entry name" value="CB"/>
</dbReference>
<dbReference type="InterPro" id="IPR013762">
    <property type="entry name" value="Integrase-like_cat_sf"/>
</dbReference>
<dbReference type="InterPro" id="IPR050090">
    <property type="entry name" value="Tyrosine_recombinase_XerCD"/>
</dbReference>
<dbReference type="PANTHER" id="PTHR30349">
    <property type="entry name" value="PHAGE INTEGRASE-RELATED"/>
    <property type="match status" value="1"/>
</dbReference>
<dbReference type="Gene3D" id="1.10.443.10">
    <property type="entry name" value="Intergrase catalytic core"/>
    <property type="match status" value="1"/>
</dbReference>
<comment type="caution">
    <text evidence="8">The sequence shown here is derived from an EMBL/GenBank/DDBJ whole genome shotgun (WGS) entry which is preliminary data.</text>
</comment>
<dbReference type="PROSITE" id="PS51898">
    <property type="entry name" value="TYR_RECOMBINASE"/>
    <property type="match status" value="1"/>
</dbReference>
<protein>
    <submittedName>
        <fullName evidence="8">Tyrosine-type recombinase/integrase</fullName>
    </submittedName>
</protein>
<keyword evidence="9" id="KW-1185">Reference proteome</keyword>
<keyword evidence="4" id="KW-0233">DNA recombination</keyword>
<feature type="domain" description="Tyr recombinase" evidence="6">
    <location>
        <begin position="214"/>
        <end position="398"/>
    </location>
</feature>
<proteinExistence type="inferred from homology"/>
<keyword evidence="3 5" id="KW-0238">DNA-binding</keyword>
<dbReference type="InterPro" id="IPR004107">
    <property type="entry name" value="Integrase_SAM-like_N"/>
</dbReference>
<accession>A0ABX2BNW7</accession>
<dbReference type="PANTHER" id="PTHR30349:SF41">
    <property type="entry name" value="INTEGRASE_RECOMBINASE PROTEIN MJ0367-RELATED"/>
    <property type="match status" value="1"/>
</dbReference>
<evidence type="ECO:0000256" key="3">
    <source>
        <dbReference type="ARBA" id="ARBA00023125"/>
    </source>
</evidence>